<evidence type="ECO:0000313" key="4">
    <source>
        <dbReference type="EMBL" id="PSK99616.1"/>
    </source>
</evidence>
<evidence type="ECO:0000313" key="5">
    <source>
        <dbReference type="Proteomes" id="UP000240542"/>
    </source>
</evidence>
<evidence type="ECO:0000256" key="3">
    <source>
        <dbReference type="SAM" id="Phobius"/>
    </source>
</evidence>
<comment type="caution">
    <text evidence="4">The sequence shown here is derived from an EMBL/GenBank/DDBJ whole genome shotgun (WGS) entry which is preliminary data.</text>
</comment>
<dbReference type="EMBL" id="PYGA01000003">
    <property type="protein sequence ID" value="PSK99616.1"/>
    <property type="molecule type" value="Genomic_DNA"/>
</dbReference>
<protein>
    <submittedName>
        <fullName evidence="4">Uncharacterized protein</fullName>
    </submittedName>
</protein>
<accession>A0A2P8DQX5</accession>
<dbReference type="Proteomes" id="UP000240542">
    <property type="component" value="Unassembled WGS sequence"/>
</dbReference>
<feature type="region of interest" description="Disordered" evidence="2">
    <location>
        <begin position="609"/>
        <end position="647"/>
    </location>
</feature>
<feature type="region of interest" description="Disordered" evidence="2">
    <location>
        <begin position="24"/>
        <end position="45"/>
    </location>
</feature>
<gene>
    <name evidence="4" type="ORF">CLV63_103341</name>
</gene>
<keyword evidence="3" id="KW-0472">Membrane</keyword>
<reference evidence="4 5" key="1">
    <citation type="submission" date="2018-03" db="EMBL/GenBank/DDBJ databases">
        <title>Genomic Encyclopedia of Archaeal and Bacterial Type Strains, Phase II (KMG-II): from individual species to whole genera.</title>
        <authorList>
            <person name="Goeker M."/>
        </authorList>
    </citation>
    <scope>NUCLEOTIDE SEQUENCE [LARGE SCALE GENOMIC DNA]</scope>
    <source>
        <strain evidence="4 5">DSM 45312</strain>
    </source>
</reference>
<keyword evidence="5" id="KW-1185">Reference proteome</keyword>
<sequence>MADARSQGPKRSESTLIGWRHEVLVPEPGPPPRRPAPAEREGVSSEWIETQRRTEADTNRPLTILLGALGVLAAVFLLLWPLRILPGILAVLGSLACLLVAIPVLVALSQGRHVVRERLTAEERRLTDARAEKDRELRELQEEHARRHNEWQTRKRTFEAQPRWFGLGVPKGTGQVDVFGGSDAGWSAAVTSIGGSLLRSGGDLTVVDLSGRAVAADLVALTQKSGVMPRIWVLPVDLPRMNLGLNLDTRQRAAILAQVISALDPKSDLADDNELFDRLLRILGPKAGVAEIIGALRALVSASGEGAAEQDDPSLLLLSADQRARVQAECGDDRAVLERAWRLEQRLTPFEGLGSRAEDEPYAQVKVIATDRSAGDVAGRAYGTYTVAALSELLELRARRGDQPLSWGHTIVICGADTLPHWHLELLEGAARRAGFGVVLMYRRIPDDRTVWPGSAERMPVLMRQPDTESAERAAAQLGGEHAPPVHRLTEVIGEALSDAIADSYVGDPASSITMPIPTRYVARSVAPLDLARNLRAVSTWGRATAQAAEIDDAADSGAAGRVRGLRLDALGLRSLPPTAMVVLDGGTAVVADANPGILTLPTATLATVAEKREEAPAAPPGPGPDDGAPANIGPPPERLDWRRSSA</sequence>
<feature type="transmembrane region" description="Helical" evidence="3">
    <location>
        <begin position="62"/>
        <end position="82"/>
    </location>
</feature>
<keyword evidence="1" id="KW-0175">Coiled coil</keyword>
<feature type="transmembrane region" description="Helical" evidence="3">
    <location>
        <begin position="88"/>
        <end position="108"/>
    </location>
</feature>
<feature type="compositionally biased region" description="Basic and acidic residues" evidence="2">
    <location>
        <begin position="638"/>
        <end position="647"/>
    </location>
</feature>
<keyword evidence="3" id="KW-1133">Transmembrane helix</keyword>
<feature type="compositionally biased region" description="Basic and acidic residues" evidence="2">
    <location>
        <begin position="36"/>
        <end position="45"/>
    </location>
</feature>
<feature type="coiled-coil region" evidence="1">
    <location>
        <begin position="116"/>
        <end position="150"/>
    </location>
</feature>
<keyword evidence="3" id="KW-0812">Transmembrane</keyword>
<dbReference type="AlphaFoldDB" id="A0A2P8DQX5"/>
<evidence type="ECO:0000256" key="2">
    <source>
        <dbReference type="SAM" id="MobiDB-lite"/>
    </source>
</evidence>
<dbReference type="RefSeq" id="WP_245928619.1">
    <property type="nucleotide sequence ID" value="NZ_PYGA01000003.1"/>
</dbReference>
<proteinExistence type="predicted"/>
<evidence type="ECO:0000256" key="1">
    <source>
        <dbReference type="SAM" id="Coils"/>
    </source>
</evidence>
<organism evidence="4 5">
    <name type="scientific">Murinocardiopsis flavida</name>
    <dbReference type="NCBI Taxonomy" id="645275"/>
    <lineage>
        <taxon>Bacteria</taxon>
        <taxon>Bacillati</taxon>
        <taxon>Actinomycetota</taxon>
        <taxon>Actinomycetes</taxon>
        <taxon>Streptosporangiales</taxon>
        <taxon>Nocardiopsidaceae</taxon>
        <taxon>Murinocardiopsis</taxon>
    </lineage>
</organism>
<name>A0A2P8DQX5_9ACTN</name>